<comment type="caution">
    <text evidence="1">The sequence shown here is derived from an EMBL/GenBank/DDBJ whole genome shotgun (WGS) entry which is preliminary data.</text>
</comment>
<sequence>MTTFLTRKPIASLTRADLEAFPIWEFATDEEGHPGRDETWVRPSKASLIPLDSYSLSIRAQFLTPTGNLLHGFISVNTVGEFETVHGAIFTNSDYVFIPWPGYGGAKQSAAEAAAQLSLAIQDLFPLHFRLALPLEGESTPRNGIYAFQ</sequence>
<evidence type="ECO:0000313" key="1">
    <source>
        <dbReference type="EMBL" id="MBA5689227.1"/>
    </source>
</evidence>
<accession>A0A7W2FCJ9</accession>
<dbReference type="Proteomes" id="UP000573499">
    <property type="component" value="Unassembled WGS sequence"/>
</dbReference>
<keyword evidence="2" id="KW-1185">Reference proteome</keyword>
<reference evidence="1 2" key="1">
    <citation type="submission" date="2020-07" db="EMBL/GenBank/DDBJ databases">
        <title>Novel species isolated from subtropical streams in China.</title>
        <authorList>
            <person name="Lu H."/>
        </authorList>
    </citation>
    <scope>NUCLEOTIDE SEQUENCE [LARGE SCALE GENOMIC DNA]</scope>
    <source>
        <strain evidence="1 2">LX47W</strain>
    </source>
</reference>
<evidence type="ECO:0000313" key="2">
    <source>
        <dbReference type="Proteomes" id="UP000573499"/>
    </source>
</evidence>
<dbReference type="AlphaFoldDB" id="A0A7W2FCJ9"/>
<name>A0A7W2FCJ9_9BURK</name>
<dbReference type="EMBL" id="JACEZU010000010">
    <property type="protein sequence ID" value="MBA5689227.1"/>
    <property type="molecule type" value="Genomic_DNA"/>
</dbReference>
<gene>
    <name evidence="1" type="ORF">H3H39_19475</name>
</gene>
<organism evidence="1 2">
    <name type="scientific">Rugamonas apoptosis</name>
    <dbReference type="NCBI Taxonomy" id="2758570"/>
    <lineage>
        <taxon>Bacteria</taxon>
        <taxon>Pseudomonadati</taxon>
        <taxon>Pseudomonadota</taxon>
        <taxon>Betaproteobacteria</taxon>
        <taxon>Burkholderiales</taxon>
        <taxon>Oxalobacteraceae</taxon>
        <taxon>Telluria group</taxon>
        <taxon>Rugamonas</taxon>
    </lineage>
</organism>
<protein>
    <submittedName>
        <fullName evidence="1">Uncharacterized protein</fullName>
    </submittedName>
</protein>
<proteinExistence type="predicted"/>
<dbReference type="RefSeq" id="WP_182155610.1">
    <property type="nucleotide sequence ID" value="NZ_JACEZU010000010.1"/>
</dbReference>